<organism evidence="5 6">
    <name type="scientific">Pseudoalteromonas ruthenica</name>
    <dbReference type="NCBI Taxonomy" id="151081"/>
    <lineage>
        <taxon>Bacteria</taxon>
        <taxon>Pseudomonadati</taxon>
        <taxon>Pseudomonadota</taxon>
        <taxon>Gammaproteobacteria</taxon>
        <taxon>Alteromonadales</taxon>
        <taxon>Pseudoalteromonadaceae</taxon>
        <taxon>Pseudoalteromonas</taxon>
    </lineage>
</organism>
<evidence type="ECO:0000256" key="2">
    <source>
        <dbReference type="ARBA" id="ARBA00022679"/>
    </source>
</evidence>
<evidence type="ECO:0000256" key="1">
    <source>
        <dbReference type="ARBA" id="ARBA00005189"/>
    </source>
</evidence>
<evidence type="ECO:0000313" key="5">
    <source>
        <dbReference type="EMBL" id="KJY95380.1"/>
    </source>
</evidence>
<evidence type="ECO:0000256" key="3">
    <source>
        <dbReference type="ARBA" id="ARBA00023315"/>
    </source>
</evidence>
<evidence type="ECO:0000313" key="6">
    <source>
        <dbReference type="Proteomes" id="UP000033664"/>
    </source>
</evidence>
<accession>A0A0F4PIN3</accession>
<dbReference type="SUPFAM" id="SSF69593">
    <property type="entry name" value="Glycerol-3-phosphate (1)-acyltransferase"/>
    <property type="match status" value="1"/>
</dbReference>
<dbReference type="SMART" id="SM00563">
    <property type="entry name" value="PlsC"/>
    <property type="match status" value="1"/>
</dbReference>
<dbReference type="Proteomes" id="UP000033664">
    <property type="component" value="Unassembled WGS sequence"/>
</dbReference>
<dbReference type="OrthoDB" id="9796839at2"/>
<feature type="domain" description="Phospholipid/glycerol acyltransferase" evidence="4">
    <location>
        <begin position="44"/>
        <end position="156"/>
    </location>
</feature>
<reference evidence="5 6" key="1">
    <citation type="journal article" date="2015" name="BMC Genomics">
        <title>Genome mining reveals unlocked bioactive potential of marine Gram-negative bacteria.</title>
        <authorList>
            <person name="Machado H."/>
            <person name="Sonnenschein E.C."/>
            <person name="Melchiorsen J."/>
            <person name="Gram L."/>
        </authorList>
    </citation>
    <scope>NUCLEOTIDE SEQUENCE [LARGE SCALE GENOMIC DNA]</scope>
    <source>
        <strain evidence="5 6">S3137</strain>
    </source>
</reference>
<dbReference type="GeneID" id="58230449"/>
<dbReference type="RefSeq" id="WP_045979783.1">
    <property type="nucleotide sequence ID" value="NZ_JXXY01000013.1"/>
</dbReference>
<dbReference type="eggNOG" id="COG0204">
    <property type="taxonomic scope" value="Bacteria"/>
</dbReference>
<dbReference type="EMBL" id="JXXZ01000022">
    <property type="protein sequence ID" value="KJY95380.1"/>
    <property type="molecule type" value="Genomic_DNA"/>
</dbReference>
<keyword evidence="3 5" id="KW-0012">Acyltransferase</keyword>
<proteinExistence type="predicted"/>
<sequence>MNEINIPACIPRTHSRFGQWLGSKVLNWFGWQVVGAFPEHSKFVAAVAPHTSNWDFIIAIAVKMHLQVRIRFLGKHSIFIWPLSILLRKWGGIAVDRRAANGVVGQVKALFDETDALILGLAPEGTRKHMPNWKTGFIHIANAAQVPVVPMALDYSKKQFVIMPAIYVSDDIEQTLVQVQQQFSTAMGKYPQQVSGAVRKTRY</sequence>
<dbReference type="AlphaFoldDB" id="A0A0F4PIN3"/>
<comment type="caution">
    <text evidence="5">The sequence shown here is derived from an EMBL/GenBank/DDBJ whole genome shotgun (WGS) entry which is preliminary data.</text>
</comment>
<evidence type="ECO:0000259" key="4">
    <source>
        <dbReference type="SMART" id="SM00563"/>
    </source>
</evidence>
<keyword evidence="2 5" id="KW-0808">Transferase</keyword>
<dbReference type="Pfam" id="PF01553">
    <property type="entry name" value="Acyltransferase"/>
    <property type="match status" value="1"/>
</dbReference>
<comment type="pathway">
    <text evidence="1">Lipid metabolism.</text>
</comment>
<dbReference type="PANTHER" id="PTHR10434:SF9">
    <property type="entry name" value="PHOSPHOLIPID_GLYCEROL ACYLTRANSFERASE DOMAIN-CONTAINING PROTEIN"/>
    <property type="match status" value="1"/>
</dbReference>
<name>A0A0F4PIN3_9GAMM</name>
<dbReference type="PANTHER" id="PTHR10434">
    <property type="entry name" value="1-ACYL-SN-GLYCEROL-3-PHOSPHATE ACYLTRANSFERASE"/>
    <property type="match status" value="1"/>
</dbReference>
<protein>
    <submittedName>
        <fullName evidence="5">Acyltransferase</fullName>
    </submittedName>
</protein>
<dbReference type="GO" id="GO:0003841">
    <property type="term" value="F:1-acylglycerol-3-phosphate O-acyltransferase activity"/>
    <property type="evidence" value="ECO:0007669"/>
    <property type="project" value="TreeGrafter"/>
</dbReference>
<dbReference type="PATRIC" id="fig|151081.8.peg.2487"/>
<dbReference type="GO" id="GO:0006654">
    <property type="term" value="P:phosphatidic acid biosynthetic process"/>
    <property type="evidence" value="ECO:0007669"/>
    <property type="project" value="TreeGrafter"/>
</dbReference>
<keyword evidence="6" id="KW-1185">Reference proteome</keyword>
<dbReference type="InterPro" id="IPR002123">
    <property type="entry name" value="Plipid/glycerol_acylTrfase"/>
</dbReference>
<gene>
    <name evidence="5" type="ORF">TW72_18290</name>
</gene>